<dbReference type="EMBL" id="GGEC01007647">
    <property type="protein sequence ID" value="MBW88130.1"/>
    <property type="molecule type" value="Transcribed_RNA"/>
</dbReference>
<evidence type="ECO:0000313" key="1">
    <source>
        <dbReference type="EMBL" id="MBW88130.1"/>
    </source>
</evidence>
<accession>A0A2P2J3W9</accession>
<reference evidence="1" key="1">
    <citation type="submission" date="2018-02" db="EMBL/GenBank/DDBJ databases">
        <title>Rhizophora mucronata_Transcriptome.</title>
        <authorList>
            <person name="Meera S.P."/>
            <person name="Sreeshan A."/>
            <person name="Augustine A."/>
        </authorList>
    </citation>
    <scope>NUCLEOTIDE SEQUENCE</scope>
    <source>
        <tissue evidence="1">Leaf</tissue>
    </source>
</reference>
<dbReference type="AlphaFoldDB" id="A0A2P2J3W9"/>
<name>A0A2P2J3W9_RHIMU</name>
<sequence length="42" mass="4879">MQWKKQTVQTVKKIVMGKRTILQCAKPSLHIPKQAIKIKNFS</sequence>
<organism evidence="1">
    <name type="scientific">Rhizophora mucronata</name>
    <name type="common">Asiatic mangrove</name>
    <dbReference type="NCBI Taxonomy" id="61149"/>
    <lineage>
        <taxon>Eukaryota</taxon>
        <taxon>Viridiplantae</taxon>
        <taxon>Streptophyta</taxon>
        <taxon>Embryophyta</taxon>
        <taxon>Tracheophyta</taxon>
        <taxon>Spermatophyta</taxon>
        <taxon>Magnoliopsida</taxon>
        <taxon>eudicotyledons</taxon>
        <taxon>Gunneridae</taxon>
        <taxon>Pentapetalae</taxon>
        <taxon>rosids</taxon>
        <taxon>fabids</taxon>
        <taxon>Malpighiales</taxon>
        <taxon>Rhizophoraceae</taxon>
        <taxon>Rhizophora</taxon>
    </lineage>
</organism>
<protein>
    <submittedName>
        <fullName evidence="1">Uncharacterized protein</fullName>
    </submittedName>
</protein>
<proteinExistence type="predicted"/>